<dbReference type="PROSITE" id="PS50077">
    <property type="entry name" value="HEAT_REPEAT"/>
    <property type="match status" value="1"/>
</dbReference>
<evidence type="ECO:0000256" key="7">
    <source>
        <dbReference type="ARBA" id="ARBA00079884"/>
    </source>
</evidence>
<evidence type="ECO:0000259" key="11">
    <source>
        <dbReference type="PROSITE" id="PS50166"/>
    </source>
</evidence>
<dbReference type="OrthoDB" id="10263328at2759"/>
<keyword evidence="5" id="KW-0677">Repeat</keyword>
<evidence type="ECO:0000256" key="1">
    <source>
        <dbReference type="ARBA" id="ARBA00004496"/>
    </source>
</evidence>
<proteinExistence type="inferred from homology"/>
<keyword evidence="13" id="KW-1185">Reference proteome</keyword>
<dbReference type="InterPro" id="IPR021133">
    <property type="entry name" value="HEAT_type_2"/>
</dbReference>
<dbReference type="EMBL" id="KN840614">
    <property type="protein sequence ID" value="KIP03461.1"/>
    <property type="molecule type" value="Genomic_DNA"/>
</dbReference>
<evidence type="ECO:0000256" key="6">
    <source>
        <dbReference type="ARBA" id="ARBA00022927"/>
    </source>
</evidence>
<organism evidence="12 13">
    <name type="scientific">Phlebiopsis gigantea (strain 11061_1 CR5-6)</name>
    <name type="common">White-rot fungus</name>
    <name type="synonym">Peniophora gigantea</name>
    <dbReference type="NCBI Taxonomy" id="745531"/>
    <lineage>
        <taxon>Eukaryota</taxon>
        <taxon>Fungi</taxon>
        <taxon>Dikarya</taxon>
        <taxon>Basidiomycota</taxon>
        <taxon>Agaricomycotina</taxon>
        <taxon>Agaricomycetes</taxon>
        <taxon>Polyporales</taxon>
        <taxon>Phanerochaetaceae</taxon>
        <taxon>Phlebiopsis</taxon>
    </lineage>
</organism>
<dbReference type="SUPFAM" id="SSF48371">
    <property type="entry name" value="ARM repeat"/>
    <property type="match status" value="1"/>
</dbReference>
<reference evidence="12 13" key="1">
    <citation type="journal article" date="2014" name="PLoS Genet.">
        <title>Analysis of the Phlebiopsis gigantea genome, transcriptome and secretome provides insight into its pioneer colonization strategies of wood.</title>
        <authorList>
            <person name="Hori C."/>
            <person name="Ishida T."/>
            <person name="Igarashi K."/>
            <person name="Samejima M."/>
            <person name="Suzuki H."/>
            <person name="Master E."/>
            <person name="Ferreira P."/>
            <person name="Ruiz-Duenas F.J."/>
            <person name="Held B."/>
            <person name="Canessa P."/>
            <person name="Larrondo L.F."/>
            <person name="Schmoll M."/>
            <person name="Druzhinina I.S."/>
            <person name="Kubicek C.P."/>
            <person name="Gaskell J.A."/>
            <person name="Kersten P."/>
            <person name="St John F."/>
            <person name="Glasner J."/>
            <person name="Sabat G."/>
            <person name="Splinter BonDurant S."/>
            <person name="Syed K."/>
            <person name="Yadav J."/>
            <person name="Mgbeahuruike A.C."/>
            <person name="Kovalchuk A."/>
            <person name="Asiegbu F.O."/>
            <person name="Lackner G."/>
            <person name="Hoffmeister D."/>
            <person name="Rencoret J."/>
            <person name="Gutierrez A."/>
            <person name="Sun H."/>
            <person name="Lindquist E."/>
            <person name="Barry K."/>
            <person name="Riley R."/>
            <person name="Grigoriev I.V."/>
            <person name="Henrissat B."/>
            <person name="Kues U."/>
            <person name="Berka R.M."/>
            <person name="Martinez A.T."/>
            <person name="Covert S.F."/>
            <person name="Blanchette R.A."/>
            <person name="Cullen D."/>
        </authorList>
    </citation>
    <scope>NUCLEOTIDE SEQUENCE [LARGE SCALE GENOMIC DNA]</scope>
    <source>
        <strain evidence="12 13">11061_1 CR5-6</strain>
    </source>
</reference>
<dbReference type="GO" id="GO:0031267">
    <property type="term" value="F:small GTPase binding"/>
    <property type="evidence" value="ECO:0007669"/>
    <property type="project" value="InterPro"/>
</dbReference>
<dbReference type="SMART" id="SM00913">
    <property type="entry name" value="IBN_N"/>
    <property type="match status" value="1"/>
</dbReference>
<evidence type="ECO:0000256" key="5">
    <source>
        <dbReference type="ARBA" id="ARBA00022737"/>
    </source>
</evidence>
<dbReference type="PANTHER" id="PTHR10527">
    <property type="entry name" value="IMPORTIN BETA"/>
    <property type="match status" value="1"/>
</dbReference>
<dbReference type="InterPro" id="IPR058584">
    <property type="entry name" value="IMB1_TNPO1-like_TPR"/>
</dbReference>
<evidence type="ECO:0000256" key="3">
    <source>
        <dbReference type="ARBA" id="ARBA00022448"/>
    </source>
</evidence>
<feature type="domain" description="Importin N-terminal" evidence="11">
    <location>
        <begin position="21"/>
        <end position="101"/>
    </location>
</feature>
<dbReference type="InterPro" id="IPR001494">
    <property type="entry name" value="Importin-beta_N"/>
</dbReference>
<dbReference type="GO" id="GO:0006606">
    <property type="term" value="P:protein import into nucleus"/>
    <property type="evidence" value="ECO:0007669"/>
    <property type="project" value="InterPro"/>
</dbReference>
<dbReference type="InterPro" id="IPR040122">
    <property type="entry name" value="Importin_beta"/>
</dbReference>
<keyword evidence="3" id="KW-0813">Transport</keyword>
<sequence>MNASELLANTLSPDQHTRQDAESKLENASRENYPAYMLMLGTELVNEASQPHVRNAAGLALKNAISAKDATRQQDYSTRWLQLDANTRNQIKAQALRALASTNSRVGQVAAQFVAAIAAVELPIGQWMDVIETLLGFMNEQANTPLRVATLQAIGYICESIKPEILALRSNEILTAVIHGARKEEPTQEVQQAAITALFNSLEFVRDNFEREGERNYIMQVVCEATQNASVPVQVGAFECLVKIMTLYYEKMAFYMERALFGLTVMGMKHTEEAIALQAIEFWSTVCETETELAWEAAEAQEYGEVPENESKFFAKIALPEILPVLLQLLTHQEEDADEDEWNVSMAAGTCLGLLAQSVSDNIVPAVIPFIESNIRAQDWHLREAAVMAFGAILEGPDPAVVTPLVHQALPILIDMMADTNVHVRDTVAWTLGRICDVLITSIKPEVHLRPLVAALVHGLADNARIIGNCCWGLQSLADQLGSQEDDGTQTSLMSPFVDGVVQALLRTTETASNEGNYRTSAYEAITSYVSHASPDTISVVQNIAVTILHRMEQLLAMQSQILGVDDRNNWNDLQSNFCSVLMSIIRKLADGILPLADRVMTLSLQLIQAAGKTATVLEDAFMMVGTLAGVMEQRFDGYMASFLPLLYPALKAHEDAQLCTVAIGVIGDLSRALGEKTEQYANAFMSVLLENLQSDVLNRNVKVPILSCFADIAMAIGTAFEPYLATAVNVLRQAGSIVPNPLDLELVEYVQLLREGILEAYVGIVSAFKSTEKVGLLLPHVPAMLELCQKCVLDSDRPDGTTKLVIGLIGDLADAFPNGEIKSLLLEDWIASELRGRNRSSSELKKMARWAREVVKRATA</sequence>
<evidence type="ECO:0000256" key="9">
    <source>
        <dbReference type="PROSITE-ProRule" id="PRU00103"/>
    </source>
</evidence>
<dbReference type="InterPro" id="IPR011989">
    <property type="entry name" value="ARM-like"/>
</dbReference>
<comment type="similarity">
    <text evidence="2">Belongs to the importin beta family. Importin beta-1 subfamily.</text>
</comment>
<feature type="repeat" description="HEAT" evidence="9">
    <location>
        <begin position="409"/>
        <end position="446"/>
    </location>
</feature>
<accession>A0A0C3RSP7</accession>
<feature type="compositionally biased region" description="Basic and acidic residues" evidence="10">
    <location>
        <begin position="15"/>
        <end position="27"/>
    </location>
</feature>
<evidence type="ECO:0000313" key="12">
    <source>
        <dbReference type="EMBL" id="KIP03461.1"/>
    </source>
</evidence>
<evidence type="ECO:0000256" key="4">
    <source>
        <dbReference type="ARBA" id="ARBA00022490"/>
    </source>
</evidence>
<keyword evidence="6" id="KW-0653">Protein transport</keyword>
<dbReference type="FunFam" id="1.25.10.10:FF:000027">
    <property type="entry name" value="Importin subunit beta-1"/>
    <property type="match status" value="1"/>
</dbReference>
<keyword evidence="4" id="KW-0963">Cytoplasm</keyword>
<dbReference type="Pfam" id="PF25574">
    <property type="entry name" value="TPR_IMB1"/>
    <property type="match status" value="1"/>
</dbReference>
<evidence type="ECO:0000256" key="10">
    <source>
        <dbReference type="SAM" id="MobiDB-lite"/>
    </source>
</evidence>
<dbReference type="InterPro" id="IPR016024">
    <property type="entry name" value="ARM-type_fold"/>
</dbReference>
<protein>
    <recommendedName>
        <fullName evidence="7">Importin-95</fullName>
    </recommendedName>
    <alternativeName>
        <fullName evidence="8">Karyopherin-95</fullName>
    </alternativeName>
</protein>
<dbReference type="Gene3D" id="1.25.10.10">
    <property type="entry name" value="Leucine-rich Repeat Variant"/>
    <property type="match status" value="1"/>
</dbReference>
<dbReference type="STRING" id="745531.A0A0C3RSP7"/>
<comment type="subcellular location">
    <subcellularLocation>
        <location evidence="1">Cytoplasm</location>
    </subcellularLocation>
</comment>
<dbReference type="PROSITE" id="PS50166">
    <property type="entry name" value="IMPORTIN_B_NT"/>
    <property type="match status" value="1"/>
</dbReference>
<dbReference type="Proteomes" id="UP000053257">
    <property type="component" value="Unassembled WGS sequence"/>
</dbReference>
<feature type="region of interest" description="Disordered" evidence="10">
    <location>
        <begin position="1"/>
        <end position="27"/>
    </location>
</feature>
<gene>
    <name evidence="12" type="ORF">PHLGIDRAFT_130117</name>
</gene>
<evidence type="ECO:0000313" key="13">
    <source>
        <dbReference type="Proteomes" id="UP000053257"/>
    </source>
</evidence>
<dbReference type="HOGENOM" id="CLU_008296_1_0_1"/>
<dbReference type="Pfam" id="PF13513">
    <property type="entry name" value="HEAT_EZ"/>
    <property type="match status" value="1"/>
</dbReference>
<dbReference type="GO" id="GO:0005737">
    <property type="term" value="C:cytoplasm"/>
    <property type="evidence" value="ECO:0007669"/>
    <property type="project" value="UniProtKB-SubCell"/>
</dbReference>
<dbReference type="Pfam" id="PF03810">
    <property type="entry name" value="IBN_N"/>
    <property type="match status" value="1"/>
</dbReference>
<evidence type="ECO:0000256" key="2">
    <source>
        <dbReference type="ARBA" id="ARBA00010907"/>
    </source>
</evidence>
<name>A0A0C3RSP7_PHLG1</name>
<evidence type="ECO:0000256" key="8">
    <source>
        <dbReference type="ARBA" id="ARBA00083566"/>
    </source>
</evidence>
<feature type="compositionally biased region" description="Polar residues" evidence="10">
    <location>
        <begin position="1"/>
        <end position="14"/>
    </location>
</feature>
<dbReference type="AlphaFoldDB" id="A0A0C3RSP7"/>